<dbReference type="PROSITE" id="PS50068">
    <property type="entry name" value="LDLRA_2"/>
    <property type="match status" value="2"/>
</dbReference>
<sequence>MKEGDIVDRRKKAYSSVAFSYSEETMFDCTPDAIHCENPYGDCIPSYWRCDGIVDCKGSEDENDCPSTYSSMYEYSDETMFECTDNAIHCENAYGDCIPEYWRCDYIIDCNDGQDETGCEDEKRMLQARLVLLLDTGNMNAMVAE</sequence>
<dbReference type="PANTHER" id="PTHR24270:SF8">
    <property type="entry name" value="LD11117P-RELATED"/>
    <property type="match status" value="1"/>
</dbReference>
<name>A0A914ARV9_PATMI</name>
<comment type="subcellular location">
    <subcellularLocation>
        <location evidence="1">Membrane</location>
        <topology evidence="1">Single-pass membrane protein</topology>
    </subcellularLocation>
</comment>
<evidence type="ECO:0000256" key="7">
    <source>
        <dbReference type="PROSITE-ProRule" id="PRU00124"/>
    </source>
</evidence>
<evidence type="ECO:0000313" key="9">
    <source>
        <dbReference type="Proteomes" id="UP000887568"/>
    </source>
</evidence>
<dbReference type="AlphaFoldDB" id="A0A914ARV9"/>
<evidence type="ECO:0000256" key="4">
    <source>
        <dbReference type="ARBA" id="ARBA00022989"/>
    </source>
</evidence>
<dbReference type="InterPro" id="IPR036055">
    <property type="entry name" value="LDL_receptor-like_sf"/>
</dbReference>
<evidence type="ECO:0000256" key="5">
    <source>
        <dbReference type="ARBA" id="ARBA00023136"/>
    </source>
</evidence>
<accession>A0A914ARV9</accession>
<dbReference type="Gene3D" id="4.10.400.10">
    <property type="entry name" value="Low-density Lipoprotein Receptor"/>
    <property type="match status" value="2"/>
</dbReference>
<evidence type="ECO:0000256" key="2">
    <source>
        <dbReference type="ARBA" id="ARBA00022692"/>
    </source>
</evidence>
<dbReference type="GeneID" id="119736852"/>
<keyword evidence="2" id="KW-0812">Transmembrane</keyword>
<evidence type="ECO:0000313" key="8">
    <source>
        <dbReference type="EnsemblMetazoa" id="XP_038066790.1"/>
    </source>
</evidence>
<dbReference type="CDD" id="cd00112">
    <property type="entry name" value="LDLa"/>
    <property type="match status" value="2"/>
</dbReference>
<proteinExistence type="predicted"/>
<dbReference type="RefSeq" id="XP_038066790.1">
    <property type="nucleotide sequence ID" value="XM_038210862.1"/>
</dbReference>
<comment type="caution">
    <text evidence="7">Lacks conserved residue(s) required for the propagation of feature annotation.</text>
</comment>
<dbReference type="SUPFAM" id="SSF57424">
    <property type="entry name" value="LDL receptor-like module"/>
    <property type="match status" value="2"/>
</dbReference>
<keyword evidence="6 7" id="KW-1015">Disulfide bond</keyword>
<keyword evidence="9" id="KW-1185">Reference proteome</keyword>
<dbReference type="PANTHER" id="PTHR24270">
    <property type="entry name" value="LOW-DENSITY LIPOPROTEIN RECEPTOR-RELATED"/>
    <property type="match status" value="1"/>
</dbReference>
<dbReference type="InterPro" id="IPR050685">
    <property type="entry name" value="LDLR"/>
</dbReference>
<dbReference type="GO" id="GO:0016192">
    <property type="term" value="P:vesicle-mediated transport"/>
    <property type="evidence" value="ECO:0007669"/>
    <property type="project" value="UniProtKB-ARBA"/>
</dbReference>
<keyword evidence="5" id="KW-0472">Membrane</keyword>
<dbReference type="InterPro" id="IPR002172">
    <property type="entry name" value="LDrepeatLR_classA_rpt"/>
</dbReference>
<dbReference type="EnsemblMetazoa" id="XM_038210862.1">
    <property type="protein sequence ID" value="XP_038066790.1"/>
    <property type="gene ID" value="LOC119736852"/>
</dbReference>
<dbReference type="Pfam" id="PF00057">
    <property type="entry name" value="Ldl_recept_a"/>
    <property type="match status" value="2"/>
</dbReference>
<feature type="disulfide bond" evidence="7">
    <location>
        <begin position="50"/>
        <end position="65"/>
    </location>
</feature>
<evidence type="ECO:0000256" key="6">
    <source>
        <dbReference type="ARBA" id="ARBA00023157"/>
    </source>
</evidence>
<dbReference type="PRINTS" id="PR00261">
    <property type="entry name" value="LDLRECEPTOR"/>
</dbReference>
<evidence type="ECO:0000256" key="3">
    <source>
        <dbReference type="ARBA" id="ARBA00022737"/>
    </source>
</evidence>
<dbReference type="OrthoDB" id="10062665at2759"/>
<dbReference type="Proteomes" id="UP000887568">
    <property type="component" value="Unplaced"/>
</dbReference>
<protein>
    <submittedName>
        <fullName evidence="8">Uncharacterized protein</fullName>
    </submittedName>
</protein>
<reference evidence="8" key="1">
    <citation type="submission" date="2022-11" db="UniProtKB">
        <authorList>
            <consortium name="EnsemblMetazoa"/>
        </authorList>
    </citation>
    <scope>IDENTIFICATION</scope>
</reference>
<dbReference type="GO" id="GO:0005886">
    <property type="term" value="C:plasma membrane"/>
    <property type="evidence" value="ECO:0007669"/>
    <property type="project" value="TreeGrafter"/>
</dbReference>
<dbReference type="OMA" id="GDCIPEY"/>
<keyword evidence="3" id="KW-0677">Repeat</keyword>
<feature type="disulfide bond" evidence="7">
    <location>
        <begin position="104"/>
        <end position="119"/>
    </location>
</feature>
<evidence type="ECO:0000256" key="1">
    <source>
        <dbReference type="ARBA" id="ARBA00004167"/>
    </source>
</evidence>
<keyword evidence="4" id="KW-1133">Transmembrane helix</keyword>
<dbReference type="SMART" id="SM00192">
    <property type="entry name" value="LDLa"/>
    <property type="match status" value="2"/>
</dbReference>
<organism evidence="8 9">
    <name type="scientific">Patiria miniata</name>
    <name type="common">Bat star</name>
    <name type="synonym">Asterina miniata</name>
    <dbReference type="NCBI Taxonomy" id="46514"/>
    <lineage>
        <taxon>Eukaryota</taxon>
        <taxon>Metazoa</taxon>
        <taxon>Echinodermata</taxon>
        <taxon>Eleutherozoa</taxon>
        <taxon>Asterozoa</taxon>
        <taxon>Asteroidea</taxon>
        <taxon>Valvatacea</taxon>
        <taxon>Valvatida</taxon>
        <taxon>Asterinidae</taxon>
        <taxon>Patiria</taxon>
    </lineage>
</organism>